<evidence type="ECO:0000313" key="2">
    <source>
        <dbReference type="EMBL" id="KAJ8992532.1"/>
    </source>
</evidence>
<comment type="caution">
    <text evidence="2">The sequence shown here is derived from an EMBL/GenBank/DDBJ whole genome shotgun (WGS) entry which is preliminary data.</text>
</comment>
<dbReference type="EMBL" id="JAJGCB010000005">
    <property type="protein sequence ID" value="KAJ8992532.1"/>
    <property type="molecule type" value="Genomic_DNA"/>
</dbReference>
<organism evidence="2 3">
    <name type="scientific">Exophiala dermatitidis</name>
    <name type="common">Black yeast-like fungus</name>
    <name type="synonym">Wangiella dermatitidis</name>
    <dbReference type="NCBI Taxonomy" id="5970"/>
    <lineage>
        <taxon>Eukaryota</taxon>
        <taxon>Fungi</taxon>
        <taxon>Dikarya</taxon>
        <taxon>Ascomycota</taxon>
        <taxon>Pezizomycotina</taxon>
        <taxon>Eurotiomycetes</taxon>
        <taxon>Chaetothyriomycetidae</taxon>
        <taxon>Chaetothyriales</taxon>
        <taxon>Herpotrichiellaceae</taxon>
        <taxon>Exophiala</taxon>
    </lineage>
</organism>
<gene>
    <name evidence="2" type="ORF">HRR80_003631</name>
</gene>
<evidence type="ECO:0000313" key="3">
    <source>
        <dbReference type="Proteomes" id="UP001161757"/>
    </source>
</evidence>
<dbReference type="AlphaFoldDB" id="A0AAN6EZ81"/>
<reference evidence="2" key="1">
    <citation type="submission" date="2023-01" db="EMBL/GenBank/DDBJ databases">
        <title>Exophiala dermititidis isolated from Cystic Fibrosis Patient.</title>
        <authorList>
            <person name="Kurbessoian T."/>
            <person name="Crocker A."/>
            <person name="Murante D."/>
            <person name="Hogan D.A."/>
            <person name="Stajich J.E."/>
        </authorList>
    </citation>
    <scope>NUCLEOTIDE SEQUENCE</scope>
    <source>
        <strain evidence="2">Ex8</strain>
    </source>
</reference>
<protein>
    <submittedName>
        <fullName evidence="2">Uncharacterized protein</fullName>
    </submittedName>
</protein>
<evidence type="ECO:0000256" key="1">
    <source>
        <dbReference type="SAM" id="MobiDB-lite"/>
    </source>
</evidence>
<sequence length="175" mass="19284">MPRIAATGVHVMQVLQGFSGIMEMHFAQNNMMLLTLDRIPDSGFHGCRLYLILSPSVVATIFEYTSDRKEATPQRQRTADPGDREAYDRRPHLHNNLSPLRRPPSPPWFAPGVQGVSPLPCGRPTTSEGVPSSLWSVVVASIRNCVVQLFARISAERVCSNVRQHPTATIISGPS</sequence>
<proteinExistence type="predicted"/>
<accession>A0AAN6EZ81</accession>
<dbReference type="Proteomes" id="UP001161757">
    <property type="component" value="Unassembled WGS sequence"/>
</dbReference>
<name>A0AAN6EZ81_EXODE</name>
<feature type="compositionally biased region" description="Basic and acidic residues" evidence="1">
    <location>
        <begin position="68"/>
        <end position="90"/>
    </location>
</feature>
<feature type="region of interest" description="Disordered" evidence="1">
    <location>
        <begin position="68"/>
        <end position="105"/>
    </location>
</feature>